<feature type="chain" id="PRO_5023149303" evidence="1">
    <location>
        <begin position="26"/>
        <end position="108"/>
    </location>
</feature>
<keyword evidence="1" id="KW-0732">Signal</keyword>
<dbReference type="EMBL" id="VSWC01000105">
    <property type="protein sequence ID" value="KAA1087642.1"/>
    <property type="molecule type" value="Genomic_DNA"/>
</dbReference>
<protein>
    <submittedName>
        <fullName evidence="2">Uncharacterized protein</fullName>
    </submittedName>
</protein>
<comment type="caution">
    <text evidence="2">The sequence shown here is derived from an EMBL/GenBank/DDBJ whole genome shotgun (WGS) entry which is preliminary data.</text>
</comment>
<accession>A0A5B0NGE0</accession>
<name>A0A5B0NGE0_PUCGR</name>
<dbReference type="AlphaFoldDB" id="A0A5B0NGE0"/>
<proteinExistence type="predicted"/>
<reference evidence="2 3" key="1">
    <citation type="submission" date="2019-05" db="EMBL/GenBank/DDBJ databases">
        <title>Emergence of the Ug99 lineage of the wheat stem rust pathogen through somatic hybridization.</title>
        <authorList>
            <person name="Li F."/>
            <person name="Upadhyaya N.M."/>
            <person name="Sperschneider J."/>
            <person name="Matny O."/>
            <person name="Nguyen-Phuc H."/>
            <person name="Mago R."/>
            <person name="Raley C."/>
            <person name="Miller M.E."/>
            <person name="Silverstein K.A.T."/>
            <person name="Henningsen E."/>
            <person name="Hirsch C.D."/>
            <person name="Visser B."/>
            <person name="Pretorius Z.A."/>
            <person name="Steffenson B.J."/>
            <person name="Schwessinger B."/>
            <person name="Dodds P.N."/>
            <person name="Figueroa M."/>
        </authorList>
    </citation>
    <scope>NUCLEOTIDE SEQUENCE [LARGE SCALE GENOMIC DNA]</scope>
    <source>
        <strain evidence="2">21-0</strain>
    </source>
</reference>
<evidence type="ECO:0000256" key="1">
    <source>
        <dbReference type="SAM" id="SignalP"/>
    </source>
</evidence>
<feature type="signal peptide" evidence="1">
    <location>
        <begin position="1"/>
        <end position="25"/>
    </location>
</feature>
<dbReference type="Proteomes" id="UP000324748">
    <property type="component" value="Unassembled WGS sequence"/>
</dbReference>
<keyword evidence="3" id="KW-1185">Reference proteome</keyword>
<evidence type="ECO:0000313" key="2">
    <source>
        <dbReference type="EMBL" id="KAA1087642.1"/>
    </source>
</evidence>
<dbReference type="OrthoDB" id="10295271at2759"/>
<gene>
    <name evidence="2" type="ORF">PGT21_034939</name>
</gene>
<sequence>MFSRSLLFIPCLLVLLVAYSSLATSKQIKNKQNASICFWDAKKRRNVLAGHLNSERKFVPQQGNNAPSGDCQCDESNPPRLSCQEPIQNSPWPSVADVYCSDDDSCSR</sequence>
<organism evidence="2 3">
    <name type="scientific">Puccinia graminis f. sp. tritici</name>
    <dbReference type="NCBI Taxonomy" id="56615"/>
    <lineage>
        <taxon>Eukaryota</taxon>
        <taxon>Fungi</taxon>
        <taxon>Dikarya</taxon>
        <taxon>Basidiomycota</taxon>
        <taxon>Pucciniomycotina</taxon>
        <taxon>Pucciniomycetes</taxon>
        <taxon>Pucciniales</taxon>
        <taxon>Pucciniaceae</taxon>
        <taxon>Puccinia</taxon>
    </lineage>
</organism>
<evidence type="ECO:0000313" key="3">
    <source>
        <dbReference type="Proteomes" id="UP000324748"/>
    </source>
</evidence>